<evidence type="ECO:0000313" key="2">
    <source>
        <dbReference type="Proteomes" id="UP001642405"/>
    </source>
</evidence>
<reference evidence="1 2" key="1">
    <citation type="submission" date="2024-01" db="EMBL/GenBank/DDBJ databases">
        <authorList>
            <person name="Allen C."/>
            <person name="Tagirdzhanova G."/>
        </authorList>
    </citation>
    <scope>NUCLEOTIDE SEQUENCE [LARGE SCALE GENOMIC DNA]</scope>
</reference>
<accession>A0ABP0C477</accession>
<sequence length="111" mass="11935">MIDEVSTPDAVIYGNDGGADGIRGSTAFAESRPQSWAIMSRRRHAAQRVFGSSDAQERVVIGTLDMTLINGKQMLVPFTSHIELAGPRTDAPRIQTMTDPTPIIAALQPAD</sequence>
<proteinExistence type="predicted"/>
<name>A0ABP0C477_9PEZI</name>
<organism evidence="1 2">
    <name type="scientific">Sporothrix curviconia</name>
    <dbReference type="NCBI Taxonomy" id="1260050"/>
    <lineage>
        <taxon>Eukaryota</taxon>
        <taxon>Fungi</taxon>
        <taxon>Dikarya</taxon>
        <taxon>Ascomycota</taxon>
        <taxon>Pezizomycotina</taxon>
        <taxon>Sordariomycetes</taxon>
        <taxon>Sordariomycetidae</taxon>
        <taxon>Ophiostomatales</taxon>
        <taxon>Ophiostomataceae</taxon>
        <taxon>Sporothrix</taxon>
    </lineage>
</organism>
<keyword evidence="2" id="KW-1185">Reference proteome</keyword>
<gene>
    <name evidence="1" type="ORF">SCUCBS95973_006319</name>
</gene>
<evidence type="ECO:0000313" key="1">
    <source>
        <dbReference type="EMBL" id="CAK7226797.1"/>
    </source>
</evidence>
<dbReference type="EMBL" id="CAWUHB010000037">
    <property type="protein sequence ID" value="CAK7226797.1"/>
    <property type="molecule type" value="Genomic_DNA"/>
</dbReference>
<protein>
    <submittedName>
        <fullName evidence="1">Uncharacterized protein</fullName>
    </submittedName>
</protein>
<comment type="caution">
    <text evidence="1">The sequence shown here is derived from an EMBL/GenBank/DDBJ whole genome shotgun (WGS) entry which is preliminary data.</text>
</comment>
<dbReference type="Proteomes" id="UP001642405">
    <property type="component" value="Unassembled WGS sequence"/>
</dbReference>